<keyword evidence="10" id="KW-1185">Reference proteome</keyword>
<name>A0ABT0HRX5_9BACT</name>
<keyword evidence="6 7" id="KW-0472">Membrane</keyword>
<comment type="similarity">
    <text evidence="2">Belongs to the acyltransferase 3 family.</text>
</comment>
<proteinExistence type="inferred from homology"/>
<evidence type="ECO:0000256" key="4">
    <source>
        <dbReference type="ARBA" id="ARBA00022692"/>
    </source>
</evidence>
<dbReference type="GO" id="GO:0016746">
    <property type="term" value="F:acyltransferase activity"/>
    <property type="evidence" value="ECO:0007669"/>
    <property type="project" value="UniProtKB-KW"/>
</dbReference>
<dbReference type="RefSeq" id="WP_248479552.1">
    <property type="nucleotide sequence ID" value="NZ_JALPRF010000005.1"/>
</dbReference>
<keyword evidence="9" id="KW-0808">Transferase</keyword>
<evidence type="ECO:0000256" key="3">
    <source>
        <dbReference type="ARBA" id="ARBA00022475"/>
    </source>
</evidence>
<reference evidence="9 10" key="1">
    <citation type="submission" date="2022-04" db="EMBL/GenBank/DDBJ databases">
        <title>Spirosoma sp. strain RP8 genome sequencing and assembly.</title>
        <authorList>
            <person name="Jung Y."/>
        </authorList>
    </citation>
    <scope>NUCLEOTIDE SEQUENCE [LARGE SCALE GENOMIC DNA]</scope>
    <source>
        <strain evidence="9 10">RP8</strain>
    </source>
</reference>
<evidence type="ECO:0000313" key="10">
    <source>
        <dbReference type="Proteomes" id="UP001202180"/>
    </source>
</evidence>
<feature type="transmembrane region" description="Helical" evidence="7">
    <location>
        <begin position="285"/>
        <end position="305"/>
    </location>
</feature>
<accession>A0ABT0HRX5</accession>
<keyword evidence="5 7" id="KW-1133">Transmembrane helix</keyword>
<evidence type="ECO:0000256" key="2">
    <source>
        <dbReference type="ARBA" id="ARBA00007400"/>
    </source>
</evidence>
<feature type="transmembrane region" description="Helical" evidence="7">
    <location>
        <begin position="75"/>
        <end position="91"/>
    </location>
</feature>
<keyword evidence="4 7" id="KW-0812">Transmembrane</keyword>
<protein>
    <submittedName>
        <fullName evidence="9">Acyltransferase</fullName>
    </submittedName>
</protein>
<dbReference type="PANTHER" id="PTHR40074:SF2">
    <property type="entry name" value="O-ACETYLTRANSFERASE WECH"/>
    <property type="match status" value="1"/>
</dbReference>
<feature type="transmembrane region" description="Helical" evidence="7">
    <location>
        <begin position="137"/>
        <end position="155"/>
    </location>
</feature>
<feature type="transmembrane region" description="Helical" evidence="7">
    <location>
        <begin position="35"/>
        <end position="55"/>
    </location>
</feature>
<organism evidence="9 10">
    <name type="scientific">Spirosoma liriopis</name>
    <dbReference type="NCBI Taxonomy" id="2937440"/>
    <lineage>
        <taxon>Bacteria</taxon>
        <taxon>Pseudomonadati</taxon>
        <taxon>Bacteroidota</taxon>
        <taxon>Cytophagia</taxon>
        <taxon>Cytophagales</taxon>
        <taxon>Cytophagaceae</taxon>
        <taxon>Spirosoma</taxon>
    </lineage>
</organism>
<comment type="caution">
    <text evidence="9">The sequence shown here is derived from an EMBL/GenBank/DDBJ whole genome shotgun (WGS) entry which is preliminary data.</text>
</comment>
<feature type="transmembrane region" description="Helical" evidence="7">
    <location>
        <begin position="221"/>
        <end position="241"/>
    </location>
</feature>
<keyword evidence="9" id="KW-0012">Acyltransferase</keyword>
<evidence type="ECO:0000256" key="7">
    <source>
        <dbReference type="SAM" id="Phobius"/>
    </source>
</evidence>
<comment type="subcellular location">
    <subcellularLocation>
        <location evidence="1">Cell membrane</location>
        <topology evidence="1">Multi-pass membrane protein</topology>
    </subcellularLocation>
</comment>
<keyword evidence="3" id="KW-1003">Cell membrane</keyword>
<evidence type="ECO:0000313" key="9">
    <source>
        <dbReference type="EMBL" id="MCK8494929.1"/>
    </source>
</evidence>
<gene>
    <name evidence="9" type="ORF">M0L20_23870</name>
</gene>
<evidence type="ECO:0000259" key="8">
    <source>
        <dbReference type="Pfam" id="PF01757"/>
    </source>
</evidence>
<dbReference type="Pfam" id="PF01757">
    <property type="entry name" value="Acyl_transf_3"/>
    <property type="match status" value="1"/>
</dbReference>
<feature type="transmembrane region" description="Helical" evidence="7">
    <location>
        <begin position="167"/>
        <end position="184"/>
    </location>
</feature>
<evidence type="ECO:0000256" key="6">
    <source>
        <dbReference type="ARBA" id="ARBA00023136"/>
    </source>
</evidence>
<sequence length="329" mass="37389">MSVTSNRNASIDLFRLLAALMVFVNHSAYSGQAPALALIGRWTVPFFFMVSGYYFQQAYTKLSISAFAKTLKSVLTIYVLANSFYLLFVGVTDGSIKSLTTHFTLVVGTYFHLWFLTSLLLGYGVLWLFLVCNNEKYIPHLTGLVILLILCLNPYSSLIGLPAHPVYARSLLSIPFLCIGFMIAKYTLEINVSLRMACQMVAVGIGIQLVEAWLLTKSWQYTLNFNFVVGTLIFSVGMFFVALQSRIPENNVLSHYGRRYSMAFYLYHPAVNYLLSKAWSKPGTISYWLNPFLSLLILFCLFLFLDRISPRCFRLLTGNFRRYALVEKV</sequence>
<feature type="transmembrane region" description="Helical" evidence="7">
    <location>
        <begin position="12"/>
        <end position="29"/>
    </location>
</feature>
<dbReference type="PANTHER" id="PTHR40074">
    <property type="entry name" value="O-ACETYLTRANSFERASE WECH"/>
    <property type="match status" value="1"/>
</dbReference>
<dbReference type="EMBL" id="JALPRF010000005">
    <property type="protein sequence ID" value="MCK8494929.1"/>
    <property type="molecule type" value="Genomic_DNA"/>
</dbReference>
<evidence type="ECO:0000256" key="1">
    <source>
        <dbReference type="ARBA" id="ARBA00004651"/>
    </source>
</evidence>
<feature type="transmembrane region" description="Helical" evidence="7">
    <location>
        <begin position="111"/>
        <end position="130"/>
    </location>
</feature>
<feature type="domain" description="Acyltransferase 3" evidence="8">
    <location>
        <begin position="8"/>
        <end position="304"/>
    </location>
</feature>
<evidence type="ECO:0000256" key="5">
    <source>
        <dbReference type="ARBA" id="ARBA00022989"/>
    </source>
</evidence>
<dbReference type="Proteomes" id="UP001202180">
    <property type="component" value="Unassembled WGS sequence"/>
</dbReference>
<dbReference type="InterPro" id="IPR002656">
    <property type="entry name" value="Acyl_transf_3_dom"/>
</dbReference>